<accession>A0ABT8G8V8</accession>
<protein>
    <submittedName>
        <fullName evidence="5">LacI family DNA-binding transcriptional regulator</fullName>
    </submittedName>
</protein>
<dbReference type="GO" id="GO:0003677">
    <property type="term" value="F:DNA binding"/>
    <property type="evidence" value="ECO:0007669"/>
    <property type="project" value="UniProtKB-KW"/>
</dbReference>
<dbReference type="PANTHER" id="PTHR30146">
    <property type="entry name" value="LACI-RELATED TRANSCRIPTIONAL REPRESSOR"/>
    <property type="match status" value="1"/>
</dbReference>
<dbReference type="SUPFAM" id="SSF53822">
    <property type="entry name" value="Periplasmic binding protein-like I"/>
    <property type="match status" value="1"/>
</dbReference>
<dbReference type="PROSITE" id="PS50932">
    <property type="entry name" value="HTH_LACI_2"/>
    <property type="match status" value="1"/>
</dbReference>
<reference evidence="5" key="1">
    <citation type="submission" date="2023-06" db="EMBL/GenBank/DDBJ databases">
        <title>Sysu t00192.</title>
        <authorList>
            <person name="Gao L."/>
            <person name="Fang B.-Z."/>
            <person name="Li W.-J."/>
        </authorList>
    </citation>
    <scope>NUCLEOTIDE SEQUENCE</scope>
    <source>
        <strain evidence="5">SYSU T00192</strain>
    </source>
</reference>
<dbReference type="Gene3D" id="3.40.50.2300">
    <property type="match status" value="1"/>
</dbReference>
<gene>
    <name evidence="5" type="ORF">QQX09_06895</name>
</gene>
<dbReference type="Pfam" id="PF00356">
    <property type="entry name" value="LacI"/>
    <property type="match status" value="1"/>
</dbReference>
<dbReference type="InterPro" id="IPR000843">
    <property type="entry name" value="HTH_LacI"/>
</dbReference>
<sequence>METARATMRDVAAAAGVSPSLVSFVLNDAPGQTIPEATRARVREAAERLGYAPHGVARALREGAARIVLLDTAGLPHGPSLEAFTQGLGLELAAHDHSLLVHSAGRDDLERAVRAIVPRAVVDLAGLYASGAGEHEDGGWADGLQAHAAVQMRHLLDAGHRGVAIALPAEPGEEAAPLVQRRADQLAAVARDARVGTVVLPVAAEAAAAAAALVALRGSHPGITAVAAFDDATALAVLAAMRRCGLEAPRDLAVMGFDATEAAGLWDPGLTTVEIDAAAYGRRAGRLALGLAPDPADVPRVRVVVRGSA</sequence>
<evidence type="ECO:0000256" key="3">
    <source>
        <dbReference type="ARBA" id="ARBA00023163"/>
    </source>
</evidence>
<dbReference type="RefSeq" id="WP_301132766.1">
    <property type="nucleotide sequence ID" value="NZ_JAUHPW010000004.1"/>
</dbReference>
<evidence type="ECO:0000259" key="4">
    <source>
        <dbReference type="PROSITE" id="PS50932"/>
    </source>
</evidence>
<name>A0ABT8G8V8_9MICO</name>
<dbReference type="Gene3D" id="1.10.260.40">
    <property type="entry name" value="lambda repressor-like DNA-binding domains"/>
    <property type="match status" value="1"/>
</dbReference>
<evidence type="ECO:0000313" key="5">
    <source>
        <dbReference type="EMBL" id="MDN4475577.1"/>
    </source>
</evidence>
<keyword evidence="2 5" id="KW-0238">DNA-binding</keyword>
<dbReference type="InterPro" id="IPR010982">
    <property type="entry name" value="Lambda_DNA-bd_dom_sf"/>
</dbReference>
<dbReference type="InterPro" id="IPR028082">
    <property type="entry name" value="Peripla_BP_I"/>
</dbReference>
<dbReference type="InterPro" id="IPR046335">
    <property type="entry name" value="LacI/GalR-like_sensor"/>
</dbReference>
<keyword evidence="3" id="KW-0804">Transcription</keyword>
<proteinExistence type="predicted"/>
<keyword evidence="6" id="KW-1185">Reference proteome</keyword>
<dbReference type="SUPFAM" id="SSF47413">
    <property type="entry name" value="lambda repressor-like DNA-binding domains"/>
    <property type="match status" value="1"/>
</dbReference>
<evidence type="ECO:0000256" key="1">
    <source>
        <dbReference type="ARBA" id="ARBA00023015"/>
    </source>
</evidence>
<dbReference type="Pfam" id="PF13377">
    <property type="entry name" value="Peripla_BP_3"/>
    <property type="match status" value="1"/>
</dbReference>
<comment type="caution">
    <text evidence="5">The sequence shown here is derived from an EMBL/GenBank/DDBJ whole genome shotgun (WGS) entry which is preliminary data.</text>
</comment>
<dbReference type="EMBL" id="JAUHPW010000004">
    <property type="protein sequence ID" value="MDN4475577.1"/>
    <property type="molecule type" value="Genomic_DNA"/>
</dbReference>
<organism evidence="5 6">
    <name type="scientific">Demequina litoralis</name>
    <dbReference type="NCBI Taxonomy" id="3051660"/>
    <lineage>
        <taxon>Bacteria</taxon>
        <taxon>Bacillati</taxon>
        <taxon>Actinomycetota</taxon>
        <taxon>Actinomycetes</taxon>
        <taxon>Micrococcales</taxon>
        <taxon>Demequinaceae</taxon>
        <taxon>Demequina</taxon>
    </lineage>
</organism>
<feature type="domain" description="HTH lacI-type" evidence="4">
    <location>
        <begin position="6"/>
        <end position="62"/>
    </location>
</feature>
<dbReference type="SMART" id="SM00354">
    <property type="entry name" value="HTH_LACI"/>
    <property type="match status" value="1"/>
</dbReference>
<dbReference type="Proteomes" id="UP001172728">
    <property type="component" value="Unassembled WGS sequence"/>
</dbReference>
<dbReference type="PANTHER" id="PTHR30146:SF109">
    <property type="entry name" value="HTH-TYPE TRANSCRIPTIONAL REGULATOR GALS"/>
    <property type="match status" value="1"/>
</dbReference>
<evidence type="ECO:0000313" key="6">
    <source>
        <dbReference type="Proteomes" id="UP001172728"/>
    </source>
</evidence>
<keyword evidence="1" id="KW-0805">Transcription regulation</keyword>
<evidence type="ECO:0000256" key="2">
    <source>
        <dbReference type="ARBA" id="ARBA00023125"/>
    </source>
</evidence>
<dbReference type="CDD" id="cd01392">
    <property type="entry name" value="HTH_LacI"/>
    <property type="match status" value="1"/>
</dbReference>